<feature type="compositionally biased region" description="Pro residues" evidence="1">
    <location>
        <begin position="65"/>
        <end position="80"/>
    </location>
</feature>
<evidence type="ECO:0000256" key="1">
    <source>
        <dbReference type="SAM" id="MobiDB-lite"/>
    </source>
</evidence>
<reference evidence="2 3" key="1">
    <citation type="submission" date="2024-01" db="EMBL/GenBank/DDBJ databases">
        <title>Complete genome of Cladobotryum mycophilum ATHUM6906.</title>
        <authorList>
            <person name="Christinaki A.C."/>
            <person name="Myridakis A.I."/>
            <person name="Kouvelis V.N."/>
        </authorList>
    </citation>
    <scope>NUCLEOTIDE SEQUENCE [LARGE SCALE GENOMIC DNA]</scope>
    <source>
        <strain evidence="2 3">ATHUM6906</strain>
    </source>
</reference>
<accession>A0ABR0SKU8</accession>
<protein>
    <submittedName>
        <fullName evidence="2">Uncharacterized protein</fullName>
    </submittedName>
</protein>
<feature type="compositionally biased region" description="Basic and acidic residues" evidence="1">
    <location>
        <begin position="82"/>
        <end position="100"/>
    </location>
</feature>
<proteinExistence type="predicted"/>
<gene>
    <name evidence="2" type="ORF">PT974_06175</name>
</gene>
<comment type="caution">
    <text evidence="2">The sequence shown here is derived from an EMBL/GenBank/DDBJ whole genome shotgun (WGS) entry which is preliminary data.</text>
</comment>
<evidence type="ECO:0000313" key="2">
    <source>
        <dbReference type="EMBL" id="KAK5992759.1"/>
    </source>
</evidence>
<name>A0ABR0SKU8_9HYPO</name>
<dbReference type="Proteomes" id="UP001338125">
    <property type="component" value="Unassembled WGS sequence"/>
</dbReference>
<keyword evidence="3" id="KW-1185">Reference proteome</keyword>
<sequence length="120" mass="14661">MPSLQYMALKARDDFDYDFYDPYDYSDVPWWYSKFLVGRRVHHHPLHTRVPQDNPQPDSYYMNSMPPPPVYDPTRPPMYQPPKEDPRLTHRNGDQSSRRDKWTRRFQYQTTSPRQDLRLL</sequence>
<dbReference type="EMBL" id="JAVFKD010000012">
    <property type="protein sequence ID" value="KAK5992759.1"/>
    <property type="molecule type" value="Genomic_DNA"/>
</dbReference>
<organism evidence="2 3">
    <name type="scientific">Cladobotryum mycophilum</name>
    <dbReference type="NCBI Taxonomy" id="491253"/>
    <lineage>
        <taxon>Eukaryota</taxon>
        <taxon>Fungi</taxon>
        <taxon>Dikarya</taxon>
        <taxon>Ascomycota</taxon>
        <taxon>Pezizomycotina</taxon>
        <taxon>Sordariomycetes</taxon>
        <taxon>Hypocreomycetidae</taxon>
        <taxon>Hypocreales</taxon>
        <taxon>Hypocreaceae</taxon>
        <taxon>Cladobotryum</taxon>
    </lineage>
</organism>
<evidence type="ECO:0000313" key="3">
    <source>
        <dbReference type="Proteomes" id="UP001338125"/>
    </source>
</evidence>
<feature type="region of interest" description="Disordered" evidence="1">
    <location>
        <begin position="43"/>
        <end position="120"/>
    </location>
</feature>